<dbReference type="AlphaFoldDB" id="A0A0G1X7W4"/>
<organism evidence="4 5">
    <name type="scientific">candidate division Kazan bacterium GW2011_GWB1_52_7</name>
    <dbReference type="NCBI Taxonomy" id="1620414"/>
    <lineage>
        <taxon>Bacteria</taxon>
        <taxon>Bacteria division Kazan-3B-28</taxon>
    </lineage>
</organism>
<dbReference type="Gene3D" id="3.30.428.10">
    <property type="entry name" value="HIT-like"/>
    <property type="match status" value="1"/>
</dbReference>
<protein>
    <recommendedName>
        <fullName evidence="3">HIT domain-containing protein</fullName>
    </recommendedName>
</protein>
<proteinExistence type="predicted"/>
<dbReference type="InterPro" id="IPR011146">
    <property type="entry name" value="HIT-like"/>
</dbReference>
<name>A0A0G1X7W4_UNCK3</name>
<evidence type="ECO:0000256" key="1">
    <source>
        <dbReference type="PIRSR" id="PIRSR601310-1"/>
    </source>
</evidence>
<gene>
    <name evidence="4" type="ORF">VF00_C0002G0245</name>
</gene>
<evidence type="ECO:0000259" key="3">
    <source>
        <dbReference type="PROSITE" id="PS51084"/>
    </source>
</evidence>
<dbReference type="EMBL" id="LCRB01000002">
    <property type="protein sequence ID" value="KKW26920.1"/>
    <property type="molecule type" value="Genomic_DNA"/>
</dbReference>
<dbReference type="PROSITE" id="PS00892">
    <property type="entry name" value="HIT_1"/>
    <property type="match status" value="1"/>
</dbReference>
<evidence type="ECO:0000313" key="4">
    <source>
        <dbReference type="EMBL" id="KKW26920.1"/>
    </source>
</evidence>
<dbReference type="InterPro" id="IPR001310">
    <property type="entry name" value="Histidine_triad_HIT"/>
</dbReference>
<dbReference type="Pfam" id="PF01230">
    <property type="entry name" value="HIT"/>
    <property type="match status" value="1"/>
</dbReference>
<reference evidence="4 5" key="1">
    <citation type="journal article" date="2015" name="Nature">
        <title>rRNA introns, odd ribosomes, and small enigmatic genomes across a large radiation of phyla.</title>
        <authorList>
            <person name="Brown C.T."/>
            <person name="Hug L.A."/>
            <person name="Thomas B.C."/>
            <person name="Sharon I."/>
            <person name="Castelle C.J."/>
            <person name="Singh A."/>
            <person name="Wilkins M.J."/>
            <person name="Williams K.H."/>
            <person name="Banfield J.F."/>
        </authorList>
    </citation>
    <scope>NUCLEOTIDE SEQUENCE [LARGE SCALE GENOMIC DNA]</scope>
</reference>
<comment type="caution">
    <text evidence="2">Lacks conserved residue(s) required for the propagation of feature annotation.</text>
</comment>
<dbReference type="PROSITE" id="PS51084">
    <property type="entry name" value="HIT_2"/>
    <property type="match status" value="1"/>
</dbReference>
<dbReference type="SUPFAM" id="SSF54197">
    <property type="entry name" value="HIT-like"/>
    <property type="match status" value="1"/>
</dbReference>
<evidence type="ECO:0000313" key="5">
    <source>
        <dbReference type="Proteomes" id="UP000034913"/>
    </source>
</evidence>
<feature type="active site" description="Tele-AMP-histidine intermediate" evidence="1">
    <location>
        <position position="101"/>
    </location>
</feature>
<feature type="domain" description="HIT" evidence="3">
    <location>
        <begin position="5"/>
        <end position="115"/>
    </location>
</feature>
<accession>A0A0G1X7W4</accession>
<dbReference type="PANTHER" id="PTHR23089">
    <property type="entry name" value="HISTIDINE TRIAD HIT PROTEIN"/>
    <property type="match status" value="1"/>
</dbReference>
<dbReference type="Proteomes" id="UP000034913">
    <property type="component" value="Unassembled WGS sequence"/>
</dbReference>
<dbReference type="InterPro" id="IPR019808">
    <property type="entry name" value="Histidine_triad_CS"/>
</dbReference>
<sequence>MEDSIFAQFARGELRPDKVRFENDEMLAFDDINPAAPVHILIIPKEPIASVAELTEAQAGIVSRMVYRAKLLAEELGIAESGYRVSFNVGKDGGQIVPYLHLHLMGGSHSWRDRQ</sequence>
<dbReference type="InterPro" id="IPR036265">
    <property type="entry name" value="HIT-like_sf"/>
</dbReference>
<dbReference type="GO" id="GO:0003824">
    <property type="term" value="F:catalytic activity"/>
    <property type="evidence" value="ECO:0007669"/>
    <property type="project" value="InterPro"/>
</dbReference>
<dbReference type="CDD" id="cd01276">
    <property type="entry name" value="PKCI_related"/>
    <property type="match status" value="1"/>
</dbReference>
<evidence type="ECO:0000256" key="2">
    <source>
        <dbReference type="PROSITE-ProRule" id="PRU00464"/>
    </source>
</evidence>
<comment type="caution">
    <text evidence="4">The sequence shown here is derived from an EMBL/GenBank/DDBJ whole genome shotgun (WGS) entry which is preliminary data.</text>
</comment>